<keyword evidence="1" id="KW-1133">Transmembrane helix</keyword>
<proteinExistence type="predicted"/>
<dbReference type="RefSeq" id="WP_345474105.1">
    <property type="nucleotide sequence ID" value="NZ_CP125942.1"/>
</dbReference>
<evidence type="ECO:0000313" key="2">
    <source>
        <dbReference type="EMBL" id="XAO47239.1"/>
    </source>
</evidence>
<evidence type="ECO:0000256" key="1">
    <source>
        <dbReference type="SAM" id="Phobius"/>
    </source>
</evidence>
<dbReference type="KEGG" id="gey:QMQ05_06885"/>
<gene>
    <name evidence="2" type="ORF">QMQ05_06885</name>
</gene>
<keyword evidence="1" id="KW-0812">Transmembrane</keyword>
<keyword evidence="3" id="KW-1185">Reference proteome</keyword>
<keyword evidence="1" id="KW-0472">Membrane</keyword>
<name>A0AAU6WHS0_9MICC</name>
<protein>
    <recommendedName>
        <fullName evidence="4">Capsular polysaccharide biosynthesis protein</fullName>
    </recommendedName>
</protein>
<feature type="transmembrane region" description="Helical" evidence="1">
    <location>
        <begin position="198"/>
        <end position="223"/>
    </location>
</feature>
<accession>A0AAU6WHS0</accession>
<sequence>MKTNLPDFLSRRFAQSRYVLTRRWYLAVLAILLMMPGLLYVHNASGVYYSSVNVLFLPPPNAVGGGNTLRAEAGSTVQFAALVERKFNEGRDTQDLPQPTDAHLYATGVKHGIRVYLPNAGGQWQTNFNRAELRVEVVGLSETEVLDNMRTTLDALRSLSLKPQVDMGILEEARITTEMSPDQPMAAYAWVRNSRAEIAVGMIIISVAYAAAHLGDLLISAVGRKRATRKRRRMEFQAASVSVDA</sequence>
<organism evidence="2 3">
    <name type="scientific">Glutamicibacter ectropisis</name>
    <dbReference type="NCBI Taxonomy" id="3046593"/>
    <lineage>
        <taxon>Bacteria</taxon>
        <taxon>Bacillati</taxon>
        <taxon>Actinomycetota</taxon>
        <taxon>Actinomycetes</taxon>
        <taxon>Micrococcales</taxon>
        <taxon>Micrococcaceae</taxon>
        <taxon>Glutamicibacter</taxon>
    </lineage>
</organism>
<reference evidence="2 3" key="1">
    <citation type="submission" date="2023-05" db="EMBL/GenBank/DDBJ databases">
        <title>Glutamicibacter sp. B1, complete genome.</title>
        <authorList>
            <person name="Long Y.H."/>
            <person name="Fang T."/>
            <person name="Li X.Y."/>
        </authorList>
    </citation>
    <scope>NUCLEOTIDE SEQUENCE [LARGE SCALE GENOMIC DNA]</scope>
    <source>
        <strain evidence="2 3">B1</strain>
    </source>
</reference>
<dbReference type="AlphaFoldDB" id="A0AAU6WHS0"/>
<evidence type="ECO:0008006" key="4">
    <source>
        <dbReference type="Google" id="ProtNLM"/>
    </source>
</evidence>
<dbReference type="Proteomes" id="UP001486888">
    <property type="component" value="Chromosome"/>
</dbReference>
<feature type="transmembrane region" description="Helical" evidence="1">
    <location>
        <begin position="21"/>
        <end position="41"/>
    </location>
</feature>
<evidence type="ECO:0000313" key="3">
    <source>
        <dbReference type="Proteomes" id="UP001486888"/>
    </source>
</evidence>
<dbReference type="EMBL" id="CP125942">
    <property type="protein sequence ID" value="XAO47239.1"/>
    <property type="molecule type" value="Genomic_DNA"/>
</dbReference>